<dbReference type="Proteomes" id="UP000823775">
    <property type="component" value="Unassembled WGS sequence"/>
</dbReference>
<gene>
    <name evidence="1" type="ORF">HAX54_042927</name>
</gene>
<evidence type="ECO:0000313" key="1">
    <source>
        <dbReference type="EMBL" id="MCD7460125.1"/>
    </source>
</evidence>
<evidence type="ECO:0000313" key="2">
    <source>
        <dbReference type="Proteomes" id="UP000823775"/>
    </source>
</evidence>
<reference evidence="1 2" key="1">
    <citation type="journal article" date="2021" name="BMC Genomics">
        <title>Datura genome reveals duplications of psychoactive alkaloid biosynthetic genes and high mutation rate following tissue culture.</title>
        <authorList>
            <person name="Rajewski A."/>
            <person name="Carter-House D."/>
            <person name="Stajich J."/>
            <person name="Litt A."/>
        </authorList>
    </citation>
    <scope>NUCLEOTIDE SEQUENCE [LARGE SCALE GENOMIC DNA]</scope>
    <source>
        <strain evidence="1">AR-01</strain>
    </source>
</reference>
<sequence>MFHQLARELAENAAGQVVQTGTSTNSGSAALANAFQTQIIGIENLSPQVASSLSGASIQDIEEAKRSMAVAGKINVVQLQEKSADEEPFICHQAGG</sequence>
<name>A0ABS8SMU6_DATST</name>
<accession>A0ABS8SMU6</accession>
<proteinExistence type="predicted"/>
<comment type="caution">
    <text evidence="1">The sequence shown here is derived from an EMBL/GenBank/DDBJ whole genome shotgun (WGS) entry which is preliminary data.</text>
</comment>
<protein>
    <submittedName>
        <fullName evidence="1">Uncharacterized protein</fullName>
    </submittedName>
</protein>
<organism evidence="1 2">
    <name type="scientific">Datura stramonium</name>
    <name type="common">Jimsonweed</name>
    <name type="synonym">Common thornapple</name>
    <dbReference type="NCBI Taxonomy" id="4076"/>
    <lineage>
        <taxon>Eukaryota</taxon>
        <taxon>Viridiplantae</taxon>
        <taxon>Streptophyta</taxon>
        <taxon>Embryophyta</taxon>
        <taxon>Tracheophyta</taxon>
        <taxon>Spermatophyta</taxon>
        <taxon>Magnoliopsida</taxon>
        <taxon>eudicotyledons</taxon>
        <taxon>Gunneridae</taxon>
        <taxon>Pentapetalae</taxon>
        <taxon>asterids</taxon>
        <taxon>lamiids</taxon>
        <taxon>Solanales</taxon>
        <taxon>Solanaceae</taxon>
        <taxon>Solanoideae</taxon>
        <taxon>Datureae</taxon>
        <taxon>Datura</taxon>
    </lineage>
</organism>
<dbReference type="EMBL" id="JACEIK010000637">
    <property type="protein sequence ID" value="MCD7460125.1"/>
    <property type="molecule type" value="Genomic_DNA"/>
</dbReference>
<keyword evidence="2" id="KW-1185">Reference proteome</keyword>